<dbReference type="EMBL" id="CP121689">
    <property type="protein sequence ID" value="WZL77278.1"/>
    <property type="molecule type" value="Genomic_DNA"/>
</dbReference>
<protein>
    <recommendedName>
        <fullName evidence="3">Type II toxin-antitoxin system HicA family toxin</fullName>
    </recommendedName>
</protein>
<dbReference type="SUPFAM" id="SSF54786">
    <property type="entry name" value="YcfA/nrd intein domain"/>
    <property type="match status" value="1"/>
</dbReference>
<accession>A0ABZ2YG09</accession>
<evidence type="ECO:0000313" key="1">
    <source>
        <dbReference type="EMBL" id="WZL77278.1"/>
    </source>
</evidence>
<dbReference type="Proteomes" id="UP001461341">
    <property type="component" value="Chromosome"/>
</dbReference>
<evidence type="ECO:0000313" key="2">
    <source>
        <dbReference type="Proteomes" id="UP001461341"/>
    </source>
</evidence>
<evidence type="ECO:0008006" key="3">
    <source>
        <dbReference type="Google" id="ProtNLM"/>
    </source>
</evidence>
<gene>
    <name evidence="1" type="ORF">QBE54_09890</name>
</gene>
<keyword evidence="2" id="KW-1185">Reference proteome</keyword>
<organism evidence="1 2">
    <name type="scientific">Thermatribacter velox</name>
    <dbReference type="NCBI Taxonomy" id="3039681"/>
    <lineage>
        <taxon>Bacteria</taxon>
        <taxon>Pseudomonadati</taxon>
        <taxon>Atribacterota</taxon>
        <taxon>Atribacteria</taxon>
        <taxon>Atribacterales</taxon>
        <taxon>Thermatribacteraceae</taxon>
        <taxon>Thermatribacter</taxon>
    </lineage>
</organism>
<name>A0ABZ2YG09_9BACT</name>
<proteinExistence type="predicted"/>
<reference evidence="1 2" key="1">
    <citation type="submission" date="2023-03" db="EMBL/GenBank/DDBJ databases">
        <title>Novel Species.</title>
        <authorList>
            <person name="Ma S."/>
        </authorList>
    </citation>
    <scope>NUCLEOTIDE SEQUENCE [LARGE SCALE GENOMIC DNA]</scope>
    <source>
        <strain evidence="1 2">B11</strain>
    </source>
</reference>
<sequence length="55" mass="6276">MRQKGDHLIMTKPGVKRPLVIKTSPHKVPVTHILTNLRTAGISRERYFELLKLVG</sequence>